<comment type="caution">
    <text evidence="5">The sequence shown here is derived from an EMBL/GenBank/DDBJ whole genome shotgun (WGS) entry which is preliminary data.</text>
</comment>
<proteinExistence type="predicted"/>
<dbReference type="InterPro" id="IPR012341">
    <property type="entry name" value="6hp_glycosidase-like_sf"/>
</dbReference>
<dbReference type="AlphaFoldDB" id="A0A430SHZ5"/>
<dbReference type="Proteomes" id="UP000288051">
    <property type="component" value="Unassembled WGS sequence"/>
</dbReference>
<dbReference type="SUPFAM" id="SSF48208">
    <property type="entry name" value="Six-hairpin glycosidases"/>
    <property type="match status" value="1"/>
</dbReference>
<dbReference type="InterPro" id="IPR052047">
    <property type="entry name" value="GH94_Enzymes"/>
</dbReference>
<evidence type="ECO:0000313" key="5">
    <source>
        <dbReference type="EMBL" id="RTH40133.1"/>
    </source>
</evidence>
<dbReference type="Gene3D" id="2.60.420.10">
    <property type="entry name" value="Maltose phosphorylase, domain 3"/>
    <property type="match status" value="1"/>
</dbReference>
<evidence type="ECO:0000259" key="4">
    <source>
        <dbReference type="Pfam" id="PF17167"/>
    </source>
</evidence>
<sequence length="754" mass="84904">MISNGDYGLVISQAGSGYSFLTHASLNRITRWEQDLIRDEWGKYLYVRDLETGLIWSAGYQPAGRDLEDYRVRHGLGYTVLEGRRAGIAHSLTVFVPEHDPCELWILRLENKGSQRRRLQVVSYFEWLLGAAPDWHREFHKLFIETWYRADAGILLATKHLWELPAGDEIGWNRSWPYVAFHTASPAPSSFEGDKRAFLGRHGRLEAPQSLTAPQASNTQGRFGDAIGSLRVEVTLDPGESKEVVFVLGAGRNEEQALSLGRKYQDVTRAHEALRQVQRFWRELVGSLAVETPDEALNRMVPWLIYQAVSGRLFARTAYYQTGGAYGFRDQLQDSLIWLLLGRPERTLEQIKLHAAHQYREGIVLHWWHPLAETGSKSDYSDDLLWLPFALLYYLRETGDFAALEERVPYYDGGVGTLKEHALKAFEVALSRRSPRGLPLILGADWNDGLNAVGKKGRGESVWMAHFLYLLLTGWSELPVLDAATRERFQTEAQSLKAATNLHAWDGEWYWRATTDSGRVLGSRNSPEGKIFLNAQTWAVLSGLAPLERARTALASARKYLYQPFGPLLLAPAYTRPDPEIGYLTRYAPGLRENGGVYVHAACWAVLAERKVNGVGSAYELWKSFCPAHRGQDADAYQAEPYVMPGNVDGPLSPTPGRAGWTWYTGSAAWNLRAIVEGLLGLEATLEGLKLEAQLPEDWDGYRVTRRYRGTTYQIRVRRAEPGEARGLWVNGKPWNNPVLPQAIGEVLSVEALV</sequence>
<dbReference type="PANTHER" id="PTHR37469:SF2">
    <property type="entry name" value="CELLOBIONIC ACID PHOSPHORYLASE"/>
    <property type="match status" value="1"/>
</dbReference>
<dbReference type="InterPro" id="IPR011013">
    <property type="entry name" value="Gal_mutarotase_sf_dom"/>
</dbReference>
<keyword evidence="1" id="KW-0328">Glycosyltransferase</keyword>
<dbReference type="InterPro" id="IPR037018">
    <property type="entry name" value="GH65_N"/>
</dbReference>
<feature type="domain" description="Glycosyl hydrolase 94 supersandwich" evidence="3">
    <location>
        <begin position="1"/>
        <end position="266"/>
    </location>
</feature>
<protein>
    <submittedName>
        <fullName evidence="5">Glycosyl transferase family 36</fullName>
    </submittedName>
</protein>
<evidence type="ECO:0000256" key="2">
    <source>
        <dbReference type="ARBA" id="ARBA00022679"/>
    </source>
</evidence>
<dbReference type="GO" id="GO:0016757">
    <property type="term" value="F:glycosyltransferase activity"/>
    <property type="evidence" value="ECO:0007669"/>
    <property type="project" value="UniProtKB-KW"/>
</dbReference>
<dbReference type="Gene3D" id="2.70.98.40">
    <property type="entry name" value="Glycoside hydrolase, family 65, N-terminal domain"/>
    <property type="match status" value="1"/>
</dbReference>
<feature type="domain" description="Glycosyl hydrolase 94 catalytic" evidence="4">
    <location>
        <begin position="280"/>
        <end position="681"/>
    </location>
</feature>
<reference evidence="5 6" key="1">
    <citation type="journal article" date="2019" name="Extremophiles">
        <title>Biogeography of thermophiles and predominance of Thermus scotoductus in domestic water heaters.</title>
        <authorList>
            <person name="Wilpiszeski R.L."/>
            <person name="Zhang Z."/>
            <person name="House C.H."/>
        </authorList>
    </citation>
    <scope>NUCLEOTIDE SEQUENCE [LARGE SCALE GENOMIC DNA]</scope>
    <source>
        <strain evidence="5 6">24_S24</strain>
    </source>
</reference>
<dbReference type="SUPFAM" id="SSF74650">
    <property type="entry name" value="Galactose mutarotase-like"/>
    <property type="match status" value="1"/>
</dbReference>
<keyword evidence="2 5" id="KW-0808">Transferase</keyword>
<evidence type="ECO:0000313" key="6">
    <source>
        <dbReference type="Proteomes" id="UP000288051"/>
    </source>
</evidence>
<dbReference type="Pfam" id="PF06165">
    <property type="entry name" value="GH94_b-supersand"/>
    <property type="match status" value="1"/>
</dbReference>
<dbReference type="InterPro" id="IPR008928">
    <property type="entry name" value="6-hairpin_glycosidase_sf"/>
</dbReference>
<evidence type="ECO:0000256" key="1">
    <source>
        <dbReference type="ARBA" id="ARBA00022676"/>
    </source>
</evidence>
<dbReference type="GO" id="GO:0005975">
    <property type="term" value="P:carbohydrate metabolic process"/>
    <property type="evidence" value="ECO:0007669"/>
    <property type="project" value="InterPro"/>
</dbReference>
<dbReference type="InterPro" id="IPR033432">
    <property type="entry name" value="GH94_catalytic"/>
</dbReference>
<dbReference type="EMBL" id="PELZ01000015">
    <property type="protein sequence ID" value="RTH40133.1"/>
    <property type="molecule type" value="Genomic_DNA"/>
</dbReference>
<accession>A0A430SHZ5</accession>
<dbReference type="GO" id="GO:0030246">
    <property type="term" value="F:carbohydrate binding"/>
    <property type="evidence" value="ECO:0007669"/>
    <property type="project" value="InterPro"/>
</dbReference>
<name>A0A430SHZ5_THESC</name>
<organism evidence="5 6">
    <name type="scientific">Thermus scotoductus</name>
    <dbReference type="NCBI Taxonomy" id="37636"/>
    <lineage>
        <taxon>Bacteria</taxon>
        <taxon>Thermotogati</taxon>
        <taxon>Deinococcota</taxon>
        <taxon>Deinococci</taxon>
        <taxon>Thermales</taxon>
        <taxon>Thermaceae</taxon>
        <taxon>Thermus</taxon>
    </lineage>
</organism>
<gene>
    <name evidence="5" type="ORF">CSW37_00735</name>
</gene>
<dbReference type="Pfam" id="PF17167">
    <property type="entry name" value="Glyco_hydro_94"/>
    <property type="match status" value="1"/>
</dbReference>
<dbReference type="Gene3D" id="1.50.10.10">
    <property type="match status" value="1"/>
</dbReference>
<dbReference type="PANTHER" id="PTHR37469">
    <property type="entry name" value="CELLOBIONIC ACID PHOSPHORYLASE-RELATED"/>
    <property type="match status" value="1"/>
</dbReference>
<dbReference type="InterPro" id="IPR010383">
    <property type="entry name" value="Glyco_hydrolase_94_b-supersand"/>
</dbReference>
<evidence type="ECO:0000259" key="3">
    <source>
        <dbReference type="Pfam" id="PF06165"/>
    </source>
</evidence>